<dbReference type="Gene3D" id="3.30.450.20">
    <property type="entry name" value="PAS domain"/>
    <property type="match status" value="1"/>
</dbReference>
<dbReference type="InterPro" id="IPR058031">
    <property type="entry name" value="AAA_lid_NorR"/>
</dbReference>
<comment type="caution">
    <text evidence="8">The sequence shown here is derived from an EMBL/GenBank/DDBJ whole genome shotgun (WGS) entry which is preliminary data.</text>
</comment>
<sequence>MEKEKDIKKGLNQLAGSINKHDLFIDSKVIKIMEKLFDPIPVPIILLDKDTTVLLMNKAWLSYLKISRREALGKKILELDNNSRFPYVLQNKKQEIAWKHTFQNGHTGIVHRIPVLNEQGETIYGFGMILFQDMDEVRSMVEKNKLLETELHHYKKQLIKMQGAIYNWDNIIGVSRSLNETKIIGKKAAKTESTVLLTGESGTGKELFAHSIHNDSKRSHYPFVKINCAAIPSELLESELFGYDEGAFTGAKKGGKIGKFELANKGTIFLDEIGDMPINMQVKLLRVLQEKEVERVGGTKPISIDVRIIAATNKNLESLVKSGEFREDLYYRINVMVVEVPPLRDRRDDIEPLVKSLIDKISNRLGKYVVKISLEAMNVLKSYDWPGNVRELENTIERAINLVDGDTILPVHLPFNITKSVIKEYIEPIRELSDIVAEAEKEAIIQCLAYTKGNKLRTSKILNISRSSLYDKIVKYNIEE</sequence>
<dbReference type="SUPFAM" id="SSF55785">
    <property type="entry name" value="PYP-like sensor domain (PAS domain)"/>
    <property type="match status" value="1"/>
</dbReference>
<dbReference type="SUPFAM" id="SSF52540">
    <property type="entry name" value="P-loop containing nucleoside triphosphate hydrolases"/>
    <property type="match status" value="1"/>
</dbReference>
<dbReference type="GO" id="GO:0006355">
    <property type="term" value="P:regulation of DNA-templated transcription"/>
    <property type="evidence" value="ECO:0007669"/>
    <property type="project" value="InterPro"/>
</dbReference>
<evidence type="ECO:0000259" key="7">
    <source>
        <dbReference type="PROSITE" id="PS50112"/>
    </source>
</evidence>
<dbReference type="PRINTS" id="PR01590">
    <property type="entry name" value="HTHFIS"/>
</dbReference>
<dbReference type="SMART" id="SM00091">
    <property type="entry name" value="PAS"/>
    <property type="match status" value="1"/>
</dbReference>
<dbReference type="CDD" id="cd00130">
    <property type="entry name" value="PAS"/>
    <property type="match status" value="1"/>
</dbReference>
<dbReference type="PANTHER" id="PTHR32071">
    <property type="entry name" value="TRANSCRIPTIONAL REGULATORY PROTEIN"/>
    <property type="match status" value="1"/>
</dbReference>
<keyword evidence="3" id="KW-0805">Transcription regulation</keyword>
<protein>
    <submittedName>
        <fullName evidence="8">Transcriptional regulator with PAS, ATPase and Fis domain</fullName>
    </submittedName>
</protein>
<dbReference type="SMART" id="SM00382">
    <property type="entry name" value="AAA"/>
    <property type="match status" value="1"/>
</dbReference>
<dbReference type="Pfam" id="PF02954">
    <property type="entry name" value="HTH_8"/>
    <property type="match status" value="1"/>
</dbReference>
<dbReference type="InterPro" id="IPR025943">
    <property type="entry name" value="Sigma_54_int_dom_ATP-bd_2"/>
</dbReference>
<dbReference type="InterPro" id="IPR003593">
    <property type="entry name" value="AAA+_ATPase"/>
</dbReference>
<name>A0A4R2TKV8_9FIRM</name>
<dbReference type="PROSITE" id="PS00675">
    <property type="entry name" value="SIGMA54_INTERACT_1"/>
    <property type="match status" value="1"/>
</dbReference>
<dbReference type="Gene3D" id="1.10.10.60">
    <property type="entry name" value="Homeodomain-like"/>
    <property type="match status" value="1"/>
</dbReference>
<dbReference type="CDD" id="cd00009">
    <property type="entry name" value="AAA"/>
    <property type="match status" value="1"/>
</dbReference>
<keyword evidence="1" id="KW-0547">Nucleotide-binding</keyword>
<accession>A0A4R2TKV8</accession>
<feature type="domain" description="Sigma-54 factor interaction" evidence="6">
    <location>
        <begin position="171"/>
        <end position="401"/>
    </location>
</feature>
<evidence type="ECO:0000256" key="3">
    <source>
        <dbReference type="ARBA" id="ARBA00023015"/>
    </source>
</evidence>
<dbReference type="PROSITE" id="PS50045">
    <property type="entry name" value="SIGMA54_INTERACT_4"/>
    <property type="match status" value="1"/>
</dbReference>
<dbReference type="InterPro" id="IPR000014">
    <property type="entry name" value="PAS"/>
</dbReference>
<dbReference type="PROSITE" id="PS00676">
    <property type="entry name" value="SIGMA54_INTERACT_2"/>
    <property type="match status" value="1"/>
</dbReference>
<dbReference type="InterPro" id="IPR027417">
    <property type="entry name" value="P-loop_NTPase"/>
</dbReference>
<dbReference type="Pfam" id="PF00158">
    <property type="entry name" value="Sigma54_activat"/>
    <property type="match status" value="1"/>
</dbReference>
<gene>
    <name evidence="8" type="ORF">EDD79_100936</name>
</gene>
<proteinExistence type="predicted"/>
<dbReference type="OrthoDB" id="9803970at2"/>
<dbReference type="Gene3D" id="1.10.8.60">
    <property type="match status" value="1"/>
</dbReference>
<evidence type="ECO:0000256" key="4">
    <source>
        <dbReference type="ARBA" id="ARBA00023125"/>
    </source>
</evidence>
<dbReference type="PROSITE" id="PS50112">
    <property type="entry name" value="PAS"/>
    <property type="match status" value="1"/>
</dbReference>
<dbReference type="PANTHER" id="PTHR32071:SF57">
    <property type="entry name" value="C4-DICARBOXYLATE TRANSPORT TRANSCRIPTIONAL REGULATORY PROTEIN DCTD"/>
    <property type="match status" value="1"/>
</dbReference>
<dbReference type="GO" id="GO:0043565">
    <property type="term" value="F:sequence-specific DNA binding"/>
    <property type="evidence" value="ECO:0007669"/>
    <property type="project" value="InterPro"/>
</dbReference>
<keyword evidence="9" id="KW-1185">Reference proteome</keyword>
<keyword evidence="5" id="KW-0804">Transcription</keyword>
<keyword evidence="2" id="KW-0067">ATP-binding</keyword>
<dbReference type="GO" id="GO:0005524">
    <property type="term" value="F:ATP binding"/>
    <property type="evidence" value="ECO:0007669"/>
    <property type="project" value="UniProtKB-KW"/>
</dbReference>
<dbReference type="RefSeq" id="WP_132848004.1">
    <property type="nucleotide sequence ID" value="NZ_CP058648.1"/>
</dbReference>
<evidence type="ECO:0000313" key="9">
    <source>
        <dbReference type="Proteomes" id="UP000295504"/>
    </source>
</evidence>
<dbReference type="InterPro" id="IPR009057">
    <property type="entry name" value="Homeodomain-like_sf"/>
</dbReference>
<evidence type="ECO:0000256" key="1">
    <source>
        <dbReference type="ARBA" id="ARBA00022741"/>
    </source>
</evidence>
<evidence type="ECO:0000256" key="2">
    <source>
        <dbReference type="ARBA" id="ARBA00022840"/>
    </source>
</evidence>
<dbReference type="InterPro" id="IPR025662">
    <property type="entry name" value="Sigma_54_int_dom_ATP-bd_1"/>
</dbReference>
<keyword evidence="4" id="KW-0238">DNA-binding</keyword>
<dbReference type="InterPro" id="IPR035965">
    <property type="entry name" value="PAS-like_dom_sf"/>
</dbReference>
<reference evidence="8 9" key="1">
    <citation type="submission" date="2019-03" db="EMBL/GenBank/DDBJ databases">
        <title>Genomic Encyclopedia of Type Strains, Phase IV (KMG-IV): sequencing the most valuable type-strain genomes for metagenomic binning, comparative biology and taxonomic classification.</title>
        <authorList>
            <person name="Goeker M."/>
        </authorList>
    </citation>
    <scope>NUCLEOTIDE SEQUENCE [LARGE SCALE GENOMIC DNA]</scope>
    <source>
        <strain evidence="8 9">DSM 100013</strain>
    </source>
</reference>
<dbReference type="InterPro" id="IPR013767">
    <property type="entry name" value="PAS_fold"/>
</dbReference>
<dbReference type="AlphaFoldDB" id="A0A4R2TKV8"/>
<dbReference type="SUPFAM" id="SSF46689">
    <property type="entry name" value="Homeodomain-like"/>
    <property type="match status" value="1"/>
</dbReference>
<dbReference type="InterPro" id="IPR002078">
    <property type="entry name" value="Sigma_54_int"/>
</dbReference>
<dbReference type="Pfam" id="PF00989">
    <property type="entry name" value="PAS"/>
    <property type="match status" value="1"/>
</dbReference>
<dbReference type="InterPro" id="IPR025944">
    <property type="entry name" value="Sigma_54_int_dom_CS"/>
</dbReference>
<dbReference type="PROSITE" id="PS00688">
    <property type="entry name" value="SIGMA54_INTERACT_3"/>
    <property type="match status" value="1"/>
</dbReference>
<evidence type="ECO:0000256" key="5">
    <source>
        <dbReference type="ARBA" id="ARBA00023163"/>
    </source>
</evidence>
<organism evidence="8 9">
    <name type="scientific">Serpentinicella alkaliphila</name>
    <dbReference type="NCBI Taxonomy" id="1734049"/>
    <lineage>
        <taxon>Bacteria</taxon>
        <taxon>Bacillati</taxon>
        <taxon>Bacillota</taxon>
        <taxon>Clostridia</taxon>
        <taxon>Peptostreptococcales</taxon>
        <taxon>Natronincolaceae</taxon>
        <taxon>Serpentinicella</taxon>
    </lineage>
</organism>
<evidence type="ECO:0000259" key="6">
    <source>
        <dbReference type="PROSITE" id="PS50045"/>
    </source>
</evidence>
<dbReference type="EMBL" id="SLYC01000009">
    <property type="protein sequence ID" value="TCQ03456.1"/>
    <property type="molecule type" value="Genomic_DNA"/>
</dbReference>
<dbReference type="FunFam" id="3.40.50.300:FF:000006">
    <property type="entry name" value="DNA-binding transcriptional regulator NtrC"/>
    <property type="match status" value="1"/>
</dbReference>
<dbReference type="Gene3D" id="3.40.50.300">
    <property type="entry name" value="P-loop containing nucleotide triphosphate hydrolases"/>
    <property type="match status" value="1"/>
</dbReference>
<feature type="domain" description="PAS" evidence="7">
    <location>
        <begin position="29"/>
        <end position="79"/>
    </location>
</feature>
<dbReference type="Pfam" id="PF25601">
    <property type="entry name" value="AAA_lid_14"/>
    <property type="match status" value="1"/>
</dbReference>
<evidence type="ECO:0000313" key="8">
    <source>
        <dbReference type="EMBL" id="TCQ03456.1"/>
    </source>
</evidence>
<dbReference type="Proteomes" id="UP000295504">
    <property type="component" value="Unassembled WGS sequence"/>
</dbReference>
<dbReference type="InterPro" id="IPR002197">
    <property type="entry name" value="HTH_Fis"/>
</dbReference>